<organism evidence="1 2">
    <name type="scientific">Corynebacterium belfantii</name>
    <dbReference type="NCBI Taxonomy" id="2014537"/>
    <lineage>
        <taxon>Bacteria</taxon>
        <taxon>Bacillati</taxon>
        <taxon>Actinomycetota</taxon>
        <taxon>Actinomycetes</taxon>
        <taxon>Mycobacteriales</taxon>
        <taxon>Corynebacteriaceae</taxon>
        <taxon>Corynebacterium</taxon>
    </lineage>
</organism>
<proteinExistence type="predicted"/>
<protein>
    <submittedName>
        <fullName evidence="1">Uncharacterized protein</fullName>
    </submittedName>
</protein>
<evidence type="ECO:0000313" key="1">
    <source>
        <dbReference type="EMBL" id="MBG9355477.1"/>
    </source>
</evidence>
<keyword evidence="2" id="KW-1185">Reference proteome</keyword>
<accession>A0ABS0LFW3</accession>
<sequence>AKWRQQKDQLDKVQSELINKNAEWNRLQDVGLKELESQQAAMKRFVELSKPGMVTADSWTPVQAGPVQVSYPSRNRIQFYLSPSNVIVGASVLGVARVTALSGYSSSFTVEINAGETVTPRVGGFEAFQQVSVTVHPIVDFAAILTEERRKRGLQQ</sequence>
<reference evidence="1 2" key="1">
    <citation type="journal article" date="2020" name="J. Clin. Microbiol.">
        <title>Assessing the Genetic Diversity of Austrian Corynebacterium diphtheriae Clinical Isolates, 2011-2019.</title>
        <authorList>
            <person name="Schaeffer J."/>
            <person name="Huhulescu S."/>
            <person name="Stoeger A."/>
            <person name="Allerberger F."/>
            <person name="Ruppitsch W."/>
        </authorList>
    </citation>
    <scope>NUCLEOTIDE SEQUENCE [LARGE SCALE GENOMIC DNA]</scope>
    <source>
        <strain evidence="1 2">04-17</strain>
    </source>
</reference>
<dbReference type="EMBL" id="JADQUG010000119">
    <property type="protein sequence ID" value="MBG9355477.1"/>
    <property type="molecule type" value="Genomic_DNA"/>
</dbReference>
<comment type="caution">
    <text evidence="1">The sequence shown here is derived from an EMBL/GenBank/DDBJ whole genome shotgun (WGS) entry which is preliminary data.</text>
</comment>
<gene>
    <name evidence="1" type="ORF">I4J41_13470</name>
</gene>
<name>A0ABS0LFW3_9CORY</name>
<dbReference type="Proteomes" id="UP000615580">
    <property type="component" value="Unassembled WGS sequence"/>
</dbReference>
<feature type="non-terminal residue" evidence="1">
    <location>
        <position position="1"/>
    </location>
</feature>
<evidence type="ECO:0000313" key="2">
    <source>
        <dbReference type="Proteomes" id="UP000615580"/>
    </source>
</evidence>